<evidence type="ECO:0000313" key="2">
    <source>
        <dbReference type="EMBL" id="KAB7739983.1"/>
    </source>
</evidence>
<dbReference type="Proteomes" id="UP000468901">
    <property type="component" value="Unassembled WGS sequence"/>
</dbReference>
<dbReference type="SUPFAM" id="SSF52096">
    <property type="entry name" value="ClpP/crotonase"/>
    <property type="match status" value="1"/>
</dbReference>
<evidence type="ECO:0000256" key="1">
    <source>
        <dbReference type="ARBA" id="ARBA00005254"/>
    </source>
</evidence>
<dbReference type="PANTHER" id="PTHR43684:SF4">
    <property type="entry name" value="ENOYL-COA HYDRATASE_ISOMERASE FAMILY PROTEIN (AFU_ORTHOLOGUE AFUA_1G01890)"/>
    <property type="match status" value="1"/>
</dbReference>
<dbReference type="InterPro" id="IPR001753">
    <property type="entry name" value="Enoyl-CoA_hydra/iso"/>
</dbReference>
<keyword evidence="3" id="KW-1185">Reference proteome</keyword>
<keyword evidence="2" id="KW-0456">Lyase</keyword>
<dbReference type="InterPro" id="IPR051053">
    <property type="entry name" value="ECH/Chromodomain_protein"/>
</dbReference>
<dbReference type="EC" id="4.2.1.17" evidence="2"/>
<dbReference type="PANTHER" id="PTHR43684">
    <property type="match status" value="1"/>
</dbReference>
<dbReference type="InterPro" id="IPR014748">
    <property type="entry name" value="Enoyl-CoA_hydra_C"/>
</dbReference>
<proteinExistence type="inferred from homology"/>
<gene>
    <name evidence="2" type="ORF">F2P47_10810</name>
</gene>
<dbReference type="Pfam" id="PF00378">
    <property type="entry name" value="ECH_1"/>
    <property type="match status" value="2"/>
</dbReference>
<sequence length="282" mass="30584">MPHYEDLTYEVKGRVALLTLDRPDKLNAWTAAMEKSLKQALAAAVADDNVRVIVVTGAGRGFCAGADMGLLQSIKADNWEERELAQAAREEEVDFASGLGPDVSPHYGGRFGYLMQVKKPIIAAINGPAAGLGLVVALYADMRFAGSDAKFTTAFAQRGLIAEHGISWLLPRLVGPAHALDLLLSARKVTADEAERMGLVNKVFEQVNFMGAVMDYARALAETVSPRSMGVMKAQVWKSLFQDFNEALAVGDSEMQKSFATADFKEGVAHFVEKRKANFTGR</sequence>
<dbReference type="RefSeq" id="WP_152216362.1">
    <property type="nucleotide sequence ID" value="NZ_WESC01000008.1"/>
</dbReference>
<accession>A0A6N6VGG6</accession>
<dbReference type="GO" id="GO:0004300">
    <property type="term" value="F:enoyl-CoA hydratase activity"/>
    <property type="evidence" value="ECO:0007669"/>
    <property type="project" value="UniProtKB-EC"/>
</dbReference>
<comment type="caution">
    <text evidence="2">The sequence shown here is derived from an EMBL/GenBank/DDBJ whole genome shotgun (WGS) entry which is preliminary data.</text>
</comment>
<dbReference type="NCBIfam" id="NF004857">
    <property type="entry name" value="PRK06210.1"/>
    <property type="match status" value="1"/>
</dbReference>
<comment type="similarity">
    <text evidence="1">Belongs to the enoyl-CoA hydratase/isomerase family.</text>
</comment>
<dbReference type="Gene3D" id="1.10.12.10">
    <property type="entry name" value="Lyase 2-enoyl-coa Hydratase, Chain A, domain 2"/>
    <property type="match status" value="1"/>
</dbReference>
<name>A0A6N6VGG6_9HYPH</name>
<protein>
    <submittedName>
        <fullName evidence="2">Enoyl-CoA hydratase</fullName>
        <ecNumber evidence="2">4.2.1.17</ecNumber>
    </submittedName>
</protein>
<evidence type="ECO:0000313" key="3">
    <source>
        <dbReference type="Proteomes" id="UP000468901"/>
    </source>
</evidence>
<reference evidence="2 3" key="1">
    <citation type="submission" date="2019-09" db="EMBL/GenBank/DDBJ databases">
        <title>Parvibaculum sedimenti sp. nov., isolated from sediment.</title>
        <authorList>
            <person name="Wang Y."/>
        </authorList>
    </citation>
    <scope>NUCLEOTIDE SEQUENCE [LARGE SCALE GENOMIC DNA]</scope>
    <source>
        <strain evidence="2 3">HXT-9</strain>
    </source>
</reference>
<organism evidence="2 3">
    <name type="scientific">Parvibaculum sedimenti</name>
    <dbReference type="NCBI Taxonomy" id="2608632"/>
    <lineage>
        <taxon>Bacteria</taxon>
        <taxon>Pseudomonadati</taxon>
        <taxon>Pseudomonadota</taxon>
        <taxon>Alphaproteobacteria</taxon>
        <taxon>Hyphomicrobiales</taxon>
        <taxon>Parvibaculaceae</taxon>
        <taxon>Parvibaculum</taxon>
    </lineage>
</organism>
<dbReference type="Gene3D" id="3.90.226.10">
    <property type="entry name" value="2-enoyl-CoA Hydratase, Chain A, domain 1"/>
    <property type="match status" value="1"/>
</dbReference>
<dbReference type="CDD" id="cd06558">
    <property type="entry name" value="crotonase-like"/>
    <property type="match status" value="1"/>
</dbReference>
<dbReference type="AlphaFoldDB" id="A0A6N6VGG6"/>
<dbReference type="InterPro" id="IPR029045">
    <property type="entry name" value="ClpP/crotonase-like_dom_sf"/>
</dbReference>
<dbReference type="EMBL" id="WESC01000008">
    <property type="protein sequence ID" value="KAB7739983.1"/>
    <property type="molecule type" value="Genomic_DNA"/>
</dbReference>